<dbReference type="InterPro" id="IPR051011">
    <property type="entry name" value="Metal_resp_trans_reg"/>
</dbReference>
<dbReference type="InterPro" id="IPR036388">
    <property type="entry name" value="WH-like_DNA-bd_sf"/>
</dbReference>
<dbReference type="PRINTS" id="PR00778">
    <property type="entry name" value="HTHARSR"/>
</dbReference>
<sequence length="115" mass="13153">MAESVCHTDVHVNHHLHISNDTIHKMAVIFKALADPTRLKIIYALVQEKKLCVCEIAQIINSSNATASHHLNYLKEQKLATSERIGKQIYYEIADFHVRQLIEIAQVHSEEDQLV</sequence>
<dbReference type="SMART" id="SM00418">
    <property type="entry name" value="HTH_ARSR"/>
    <property type="match status" value="1"/>
</dbReference>
<dbReference type="GO" id="GO:0003677">
    <property type="term" value="F:DNA binding"/>
    <property type="evidence" value="ECO:0007669"/>
    <property type="project" value="UniProtKB-KW"/>
</dbReference>
<evidence type="ECO:0000313" key="8">
    <source>
        <dbReference type="Proteomes" id="UP000294641"/>
    </source>
</evidence>
<evidence type="ECO:0000256" key="1">
    <source>
        <dbReference type="ARBA" id="ARBA00023015"/>
    </source>
</evidence>
<accession>A0A8B4QDQ2</accession>
<dbReference type="InterPro" id="IPR001845">
    <property type="entry name" value="HTH_ArsR_DNA-bd_dom"/>
</dbReference>
<dbReference type="Pfam" id="PF01022">
    <property type="entry name" value="HTH_5"/>
    <property type="match status" value="1"/>
</dbReference>
<keyword evidence="1" id="KW-0805">Transcription regulation</keyword>
<keyword evidence="8" id="KW-1185">Reference proteome</keyword>
<dbReference type="Gene3D" id="1.10.10.10">
    <property type="entry name" value="Winged helix-like DNA-binding domain superfamily/Winged helix DNA-binding domain"/>
    <property type="match status" value="1"/>
</dbReference>
<dbReference type="EMBL" id="UGNP01000001">
    <property type="protein sequence ID" value="STX10900.1"/>
    <property type="molecule type" value="Genomic_DNA"/>
</dbReference>
<reference evidence="5 7" key="1">
    <citation type="submission" date="2018-06" db="EMBL/GenBank/DDBJ databases">
        <authorList>
            <consortium name="Pathogen Informatics"/>
            <person name="Doyle S."/>
        </authorList>
    </citation>
    <scope>NUCLEOTIDE SEQUENCE [LARGE SCALE GENOMIC DNA]</scope>
    <source>
        <strain evidence="5 7">NCTC10597</strain>
    </source>
</reference>
<dbReference type="AlphaFoldDB" id="A0A8B4QDQ2"/>
<reference evidence="6 8" key="2">
    <citation type="submission" date="2019-03" db="EMBL/GenBank/DDBJ databases">
        <title>Genomic Encyclopedia of Type Strains, Phase IV (KMG-IV): sequencing the most valuable type-strain genomes for metagenomic binning, comparative biology and taxonomic classification.</title>
        <authorList>
            <person name="Goeker M."/>
        </authorList>
    </citation>
    <scope>NUCLEOTIDE SEQUENCE [LARGE SCALE GENOMIC DNA]</scope>
    <source>
        <strain evidence="6 8">DSM 20580</strain>
    </source>
</reference>
<gene>
    <name evidence="5" type="primary">cadC</name>
    <name evidence="6" type="ORF">DFR61_10471</name>
    <name evidence="5" type="ORF">NCTC10597_02692</name>
</gene>
<evidence type="ECO:0000256" key="3">
    <source>
        <dbReference type="ARBA" id="ARBA00023163"/>
    </source>
</evidence>
<proteinExistence type="predicted"/>
<name>A0A8B4QDQ2_9BACL</name>
<keyword evidence="3" id="KW-0804">Transcription</keyword>
<dbReference type="SUPFAM" id="SSF46785">
    <property type="entry name" value="Winged helix' DNA-binding domain"/>
    <property type="match status" value="1"/>
</dbReference>
<evidence type="ECO:0000259" key="4">
    <source>
        <dbReference type="PROSITE" id="PS50987"/>
    </source>
</evidence>
<comment type="caution">
    <text evidence="5">The sequence shown here is derived from an EMBL/GenBank/DDBJ whole genome shotgun (WGS) entry which is preliminary data.</text>
</comment>
<evidence type="ECO:0000313" key="7">
    <source>
        <dbReference type="Proteomes" id="UP000254330"/>
    </source>
</evidence>
<protein>
    <submittedName>
        <fullName evidence="5">Cadmium efflux system accessory protein</fullName>
    </submittedName>
    <submittedName>
        <fullName evidence="6">Cadmium-sensing regulator CadC</fullName>
    </submittedName>
</protein>
<organism evidence="5 7">
    <name type="scientific">Kurthia zopfii</name>
    <dbReference type="NCBI Taxonomy" id="1650"/>
    <lineage>
        <taxon>Bacteria</taxon>
        <taxon>Bacillati</taxon>
        <taxon>Bacillota</taxon>
        <taxon>Bacilli</taxon>
        <taxon>Bacillales</taxon>
        <taxon>Caryophanaceae</taxon>
        <taxon>Kurthia</taxon>
    </lineage>
</organism>
<dbReference type="SMR" id="A0A8B4QDQ2"/>
<evidence type="ECO:0000256" key="2">
    <source>
        <dbReference type="ARBA" id="ARBA00023125"/>
    </source>
</evidence>
<evidence type="ECO:0000313" key="5">
    <source>
        <dbReference type="EMBL" id="STX10900.1"/>
    </source>
</evidence>
<dbReference type="EMBL" id="SNZG01000004">
    <property type="protein sequence ID" value="TDR42181.1"/>
    <property type="molecule type" value="Genomic_DNA"/>
</dbReference>
<evidence type="ECO:0000313" key="6">
    <source>
        <dbReference type="EMBL" id="TDR42181.1"/>
    </source>
</evidence>
<keyword evidence="2" id="KW-0238">DNA-binding</keyword>
<dbReference type="InterPro" id="IPR036390">
    <property type="entry name" value="WH_DNA-bd_sf"/>
</dbReference>
<dbReference type="PANTHER" id="PTHR43132">
    <property type="entry name" value="ARSENICAL RESISTANCE OPERON REPRESSOR ARSR-RELATED"/>
    <property type="match status" value="1"/>
</dbReference>
<dbReference type="Proteomes" id="UP000254330">
    <property type="component" value="Unassembled WGS sequence"/>
</dbReference>
<dbReference type="Proteomes" id="UP000294641">
    <property type="component" value="Unassembled WGS sequence"/>
</dbReference>
<dbReference type="InterPro" id="IPR011991">
    <property type="entry name" value="ArsR-like_HTH"/>
</dbReference>
<dbReference type="GO" id="GO:0003700">
    <property type="term" value="F:DNA-binding transcription factor activity"/>
    <property type="evidence" value="ECO:0007669"/>
    <property type="project" value="InterPro"/>
</dbReference>
<feature type="domain" description="HTH arsR-type" evidence="4">
    <location>
        <begin position="18"/>
        <end position="113"/>
    </location>
</feature>
<dbReference type="CDD" id="cd00090">
    <property type="entry name" value="HTH_ARSR"/>
    <property type="match status" value="1"/>
</dbReference>
<dbReference type="NCBIfam" id="NF033788">
    <property type="entry name" value="HTH_metalloreg"/>
    <property type="match status" value="1"/>
</dbReference>
<dbReference type="PANTHER" id="PTHR43132:SF6">
    <property type="entry name" value="HTH-TYPE TRANSCRIPTIONAL REPRESSOR CZRA"/>
    <property type="match status" value="1"/>
</dbReference>
<dbReference type="PROSITE" id="PS50987">
    <property type="entry name" value="HTH_ARSR_2"/>
    <property type="match status" value="1"/>
</dbReference>
<dbReference type="RefSeq" id="WP_307725159.1">
    <property type="nucleotide sequence ID" value="NZ_BJUE01000002.1"/>
</dbReference>